<dbReference type="GO" id="GO:0016747">
    <property type="term" value="F:acyltransferase activity, transferring groups other than amino-acyl groups"/>
    <property type="evidence" value="ECO:0007669"/>
    <property type="project" value="UniProtKB-ARBA"/>
</dbReference>
<dbReference type="OMA" id="RPVHTEN"/>
<sequence length="250" mass="27182">MIRDPSGIGEAYANSWLNFGGEANNRSLKAWGSLDGVQNDVVKGFFELGPSHIQKLKKLAESKVVGKKVKVTSFSVTCGYVLACAVKVDTPKRDKAAFVITVDCRGRLDAVISETYFGNCVVPKMVVVEKSELLGEDGFVKGVEGISEVLRGLEESGALHDAENWMKKIQGVLGDRLFSVAGSPRFEVYGIDFGFGRPKKVDVTSIDKTGAFSLSECRDQGGIEIGLALTKDQMEEFSRLFNQGLESLLE</sequence>
<dbReference type="AlphaFoldDB" id="A0A151SCI4"/>
<gene>
    <name evidence="3" type="ORF">KK1_025499</name>
</gene>
<dbReference type="Gene3D" id="3.30.559.10">
    <property type="entry name" value="Chloramphenicol acetyltransferase-like domain"/>
    <property type="match status" value="1"/>
</dbReference>
<keyword evidence="1" id="KW-0808">Transferase</keyword>
<proteinExistence type="predicted"/>
<evidence type="ECO:0000313" key="3">
    <source>
        <dbReference type="EMBL" id="KYP52545.1"/>
    </source>
</evidence>
<dbReference type="Proteomes" id="UP000075243">
    <property type="component" value="Unassembled WGS sequence"/>
</dbReference>
<dbReference type="Pfam" id="PF02458">
    <property type="entry name" value="Transferase"/>
    <property type="match status" value="1"/>
</dbReference>
<dbReference type="InterPro" id="IPR023213">
    <property type="entry name" value="CAT-like_dom_sf"/>
</dbReference>
<dbReference type="STRING" id="3821.A0A151SCI4"/>
<accession>A0A151SCI4</accession>
<keyword evidence="4" id="KW-1185">Reference proteome</keyword>
<evidence type="ECO:0000313" key="4">
    <source>
        <dbReference type="Proteomes" id="UP000075243"/>
    </source>
</evidence>
<dbReference type="PANTHER" id="PTHR31625">
    <property type="match status" value="1"/>
</dbReference>
<name>A0A151SCI4_CAJCA</name>
<dbReference type="InterPro" id="IPR051504">
    <property type="entry name" value="Plant_metabolite_acyltrans"/>
</dbReference>
<protein>
    <submittedName>
        <fullName evidence="3">Anthocyanin 5-aromatic acyltransferase</fullName>
    </submittedName>
</protein>
<dbReference type="Gramene" id="C.cajan_25077.t">
    <property type="protein sequence ID" value="C.cajan_25077.t.cds1"/>
    <property type="gene ID" value="C.cajan_25077"/>
</dbReference>
<reference evidence="3" key="1">
    <citation type="journal article" date="2012" name="Nat. Biotechnol.">
        <title>Draft genome sequence of pigeonpea (Cajanus cajan), an orphan legume crop of resource-poor farmers.</title>
        <authorList>
            <person name="Varshney R.K."/>
            <person name="Chen W."/>
            <person name="Li Y."/>
            <person name="Bharti A.K."/>
            <person name="Saxena R.K."/>
            <person name="Schlueter J.A."/>
            <person name="Donoghue M.T."/>
            <person name="Azam S."/>
            <person name="Fan G."/>
            <person name="Whaley A.M."/>
            <person name="Farmer A.D."/>
            <person name="Sheridan J."/>
            <person name="Iwata A."/>
            <person name="Tuteja R."/>
            <person name="Penmetsa R.V."/>
            <person name="Wu W."/>
            <person name="Upadhyaya H.D."/>
            <person name="Yang S.P."/>
            <person name="Shah T."/>
            <person name="Saxena K.B."/>
            <person name="Michael T."/>
            <person name="McCombie W.R."/>
            <person name="Yang B."/>
            <person name="Zhang G."/>
            <person name="Yang H."/>
            <person name="Wang J."/>
            <person name="Spillane C."/>
            <person name="Cook D.R."/>
            <person name="May G.D."/>
            <person name="Xu X."/>
            <person name="Jackson S.A."/>
        </authorList>
    </citation>
    <scope>NUCLEOTIDE SEQUENCE [LARGE SCALE GENOMIC DNA]</scope>
</reference>
<evidence type="ECO:0000256" key="2">
    <source>
        <dbReference type="ARBA" id="ARBA00023315"/>
    </source>
</evidence>
<evidence type="ECO:0000256" key="1">
    <source>
        <dbReference type="ARBA" id="ARBA00022679"/>
    </source>
</evidence>
<organism evidence="3 4">
    <name type="scientific">Cajanus cajan</name>
    <name type="common">Pigeon pea</name>
    <name type="synonym">Cajanus indicus</name>
    <dbReference type="NCBI Taxonomy" id="3821"/>
    <lineage>
        <taxon>Eukaryota</taxon>
        <taxon>Viridiplantae</taxon>
        <taxon>Streptophyta</taxon>
        <taxon>Embryophyta</taxon>
        <taxon>Tracheophyta</taxon>
        <taxon>Spermatophyta</taxon>
        <taxon>Magnoliopsida</taxon>
        <taxon>eudicotyledons</taxon>
        <taxon>Gunneridae</taxon>
        <taxon>Pentapetalae</taxon>
        <taxon>rosids</taxon>
        <taxon>fabids</taxon>
        <taxon>Fabales</taxon>
        <taxon>Fabaceae</taxon>
        <taxon>Papilionoideae</taxon>
        <taxon>50 kb inversion clade</taxon>
        <taxon>NPAAA clade</taxon>
        <taxon>indigoferoid/millettioid clade</taxon>
        <taxon>Phaseoleae</taxon>
        <taxon>Cajanus</taxon>
    </lineage>
</organism>
<keyword evidence="2 3" id="KW-0012">Acyltransferase</keyword>
<dbReference type="EMBL" id="KQ483422">
    <property type="protein sequence ID" value="KYP52545.1"/>
    <property type="molecule type" value="Genomic_DNA"/>
</dbReference>
<dbReference type="SUPFAM" id="SSF52777">
    <property type="entry name" value="CoA-dependent acyltransferases"/>
    <property type="match status" value="1"/>
</dbReference>